<feature type="non-terminal residue" evidence="3">
    <location>
        <position position="859"/>
    </location>
</feature>
<reference evidence="3" key="1">
    <citation type="submission" date="2023-07" db="EMBL/GenBank/DDBJ databases">
        <title>Chromosome-level genome assembly of Artemia franciscana.</title>
        <authorList>
            <person name="Jo E."/>
        </authorList>
    </citation>
    <scope>NUCLEOTIDE SEQUENCE</scope>
    <source>
        <tissue evidence="3">Whole body</tissue>
    </source>
</reference>
<accession>A0AA88LBF5</accession>
<gene>
    <name evidence="3" type="ORF">QYM36_004920</name>
</gene>
<dbReference type="PANTHER" id="PTHR44927:SF1">
    <property type="entry name" value="FK506-BINDING PROTEIN 15"/>
    <property type="match status" value="1"/>
</dbReference>
<feature type="coiled-coil region" evidence="1">
    <location>
        <begin position="346"/>
        <end position="452"/>
    </location>
</feature>
<name>A0AA88LBF5_ARTSF</name>
<feature type="region of interest" description="Disordered" evidence="2">
    <location>
        <begin position="274"/>
        <end position="303"/>
    </location>
</feature>
<keyword evidence="4" id="KW-1185">Reference proteome</keyword>
<sequence>FSNFNLVLFSMDDLDFEPVNRNDGSVTSQEKVGLALLKTSPGIFELFLYKDMKNILWRTNIQPDSEYKIIGEYDVMIEDQKSSAVRWKIKFRDASERTDFLSKIVQCRSELPSVLSHPSLLKQKVILGSEEITLNKTMRIRLRAEEYGKGKIVDLEKNLFEWNNGQNFLEDEGVGCVFVVALWESQFEELNIPHGTLISLTVEEILGTSLEFMQRRDSNDQIDGKKMSDVEITPKHNSLKDRMSNIGYATPLVAAGSSDSLATQKEPIVNIIDPTHSSRPSSSLQISKSFPINNSEPGPSSFREDATGVSAKLDMILKKVTSLDAARETSAQNFNFIDPFIILSSINKIVDDNRTLKEEVKEKQGKIENLSEKLAELALALKSKISDGGNEELHAKNQKLSEELEESQVQCCRMDEEIIALNLKISSLDGQRQEKHRETEELRSRITSLEALLKTKEYEIGNKLKAELATRRSIESNLKETKLLADTAMNSRDKLATHVVEVHRKHSLEIQKTREECNDKIKKIMNQVYKKLSRSFQPNIQYSGDSIKVILKECVREVTLTYVDTGEKSCSSSSDISHAPKKETKILPGTSTSELKANEFKSAIPEPTKTINNHQDAKRSTEGLSKIISQPVVSGLSESSSSYIGSSKNEANELPSSYALTTNVGGPKTATPDPKRTVSTHQGLRKSTERSSKVIAQPIISEAYGSDPEVVEEESYDIPPVKRNDGSEPISPPTQQSMFGDGLSHVRTPEILPEPSLPVVVKKPLERYSGSPVLHKKDIVSETSPDISAVSPTVEKNTEQTVVVHSPIAPDDSSSVDKSTELREAINVKIAEGVREYTPEPPPPPEFVIDSDSESDWLE</sequence>
<feature type="compositionally biased region" description="Polar residues" evidence="2">
    <location>
        <begin position="275"/>
        <end position="298"/>
    </location>
</feature>
<keyword evidence="1" id="KW-0175">Coiled coil</keyword>
<feature type="region of interest" description="Disordered" evidence="2">
    <location>
        <begin position="831"/>
        <end position="859"/>
    </location>
</feature>
<dbReference type="Proteomes" id="UP001187531">
    <property type="component" value="Unassembled WGS sequence"/>
</dbReference>
<dbReference type="EMBL" id="JAVRJZ010000008">
    <property type="protein sequence ID" value="KAK2719260.1"/>
    <property type="molecule type" value="Genomic_DNA"/>
</dbReference>
<feature type="compositionally biased region" description="Acidic residues" evidence="2">
    <location>
        <begin position="849"/>
        <end position="859"/>
    </location>
</feature>
<comment type="caution">
    <text evidence="3">The sequence shown here is derived from an EMBL/GenBank/DDBJ whole genome shotgun (WGS) entry which is preliminary data.</text>
</comment>
<dbReference type="EMBL" id="JAVRJZ010000008">
    <property type="protein sequence ID" value="KAK2719261.1"/>
    <property type="molecule type" value="Genomic_DNA"/>
</dbReference>
<evidence type="ECO:0000256" key="2">
    <source>
        <dbReference type="SAM" id="MobiDB-lite"/>
    </source>
</evidence>
<proteinExistence type="predicted"/>
<evidence type="ECO:0000256" key="1">
    <source>
        <dbReference type="SAM" id="Coils"/>
    </source>
</evidence>
<feature type="region of interest" description="Disordered" evidence="2">
    <location>
        <begin position="567"/>
        <end position="587"/>
    </location>
</feature>
<protein>
    <submittedName>
        <fullName evidence="3">Uncharacterized protein</fullName>
    </submittedName>
</protein>
<evidence type="ECO:0000313" key="3">
    <source>
        <dbReference type="EMBL" id="KAK2719261.1"/>
    </source>
</evidence>
<feature type="region of interest" description="Disordered" evidence="2">
    <location>
        <begin position="661"/>
        <end position="692"/>
    </location>
</feature>
<dbReference type="AlphaFoldDB" id="A0AA88LBF5"/>
<evidence type="ECO:0000313" key="4">
    <source>
        <dbReference type="Proteomes" id="UP001187531"/>
    </source>
</evidence>
<dbReference type="PANTHER" id="PTHR44927">
    <property type="entry name" value="FK506-BINDING PROTEIN 15"/>
    <property type="match status" value="1"/>
</dbReference>
<organism evidence="3 4">
    <name type="scientific">Artemia franciscana</name>
    <name type="common">Brine shrimp</name>
    <name type="synonym">Artemia sanfranciscana</name>
    <dbReference type="NCBI Taxonomy" id="6661"/>
    <lineage>
        <taxon>Eukaryota</taxon>
        <taxon>Metazoa</taxon>
        <taxon>Ecdysozoa</taxon>
        <taxon>Arthropoda</taxon>
        <taxon>Crustacea</taxon>
        <taxon>Branchiopoda</taxon>
        <taxon>Anostraca</taxon>
        <taxon>Artemiidae</taxon>
        <taxon>Artemia</taxon>
    </lineage>
</organism>